<feature type="domain" description="DNA-directed DNA polymerase family B multifunctional" evidence="5">
    <location>
        <begin position="4"/>
        <end position="59"/>
    </location>
</feature>
<evidence type="ECO:0000259" key="5">
    <source>
        <dbReference type="Pfam" id="PF00136"/>
    </source>
</evidence>
<dbReference type="GO" id="GO:0000166">
    <property type="term" value="F:nucleotide binding"/>
    <property type="evidence" value="ECO:0007669"/>
    <property type="project" value="InterPro"/>
</dbReference>
<dbReference type="InterPro" id="IPR006134">
    <property type="entry name" value="DNA-dir_DNA_pol_B_multi_dom"/>
</dbReference>
<evidence type="ECO:0000313" key="6">
    <source>
        <dbReference type="EMBL" id="CAI2197171.1"/>
    </source>
</evidence>
<evidence type="ECO:0000313" key="7">
    <source>
        <dbReference type="Proteomes" id="UP001153678"/>
    </source>
</evidence>
<keyword evidence="4" id="KW-0239">DNA-directed DNA polymerase</keyword>
<organism evidence="6 7">
    <name type="scientific">Funneliformis geosporum</name>
    <dbReference type="NCBI Taxonomy" id="1117311"/>
    <lineage>
        <taxon>Eukaryota</taxon>
        <taxon>Fungi</taxon>
        <taxon>Fungi incertae sedis</taxon>
        <taxon>Mucoromycota</taxon>
        <taxon>Glomeromycotina</taxon>
        <taxon>Glomeromycetes</taxon>
        <taxon>Glomerales</taxon>
        <taxon>Glomeraceae</taxon>
        <taxon>Funneliformis</taxon>
    </lineage>
</organism>
<dbReference type="InterPro" id="IPR043502">
    <property type="entry name" value="DNA/RNA_pol_sf"/>
</dbReference>
<dbReference type="InterPro" id="IPR023211">
    <property type="entry name" value="DNA_pol_palm_dom_sf"/>
</dbReference>
<dbReference type="GO" id="GO:0003887">
    <property type="term" value="F:DNA-directed DNA polymerase activity"/>
    <property type="evidence" value="ECO:0007669"/>
    <property type="project" value="UniProtKB-KW"/>
</dbReference>
<dbReference type="AlphaFoldDB" id="A0A9W4WZ86"/>
<dbReference type="EMBL" id="CAMKVN010015780">
    <property type="protein sequence ID" value="CAI2197171.1"/>
    <property type="molecule type" value="Genomic_DNA"/>
</dbReference>
<gene>
    <name evidence="6" type="ORF">FWILDA_LOCUS17943</name>
</gene>
<comment type="caution">
    <text evidence="6">The sequence shown here is derived from an EMBL/GenBank/DDBJ whole genome shotgun (WGS) entry which is preliminary data.</text>
</comment>
<evidence type="ECO:0000256" key="1">
    <source>
        <dbReference type="ARBA" id="ARBA00012417"/>
    </source>
</evidence>
<dbReference type="SUPFAM" id="SSF56672">
    <property type="entry name" value="DNA/RNA polymerases"/>
    <property type="match status" value="1"/>
</dbReference>
<sequence length="76" mass="8847">KGKYSDAYVFPSEKDIETKMPITSLDFASLYSSLIMTYNLSLEKFILSSKDADITQKNRNTLYEISFPFNKRDIYT</sequence>
<dbReference type="Pfam" id="PF00136">
    <property type="entry name" value="DNA_pol_B"/>
    <property type="match status" value="1"/>
</dbReference>
<dbReference type="EC" id="2.7.7.7" evidence="1"/>
<keyword evidence="7" id="KW-1185">Reference proteome</keyword>
<feature type="non-terminal residue" evidence="6">
    <location>
        <position position="1"/>
    </location>
</feature>
<evidence type="ECO:0000256" key="2">
    <source>
        <dbReference type="ARBA" id="ARBA00022679"/>
    </source>
</evidence>
<evidence type="ECO:0000256" key="4">
    <source>
        <dbReference type="ARBA" id="ARBA00022932"/>
    </source>
</evidence>
<reference evidence="6" key="1">
    <citation type="submission" date="2022-08" db="EMBL/GenBank/DDBJ databases">
        <authorList>
            <person name="Kallberg Y."/>
            <person name="Tangrot J."/>
            <person name="Rosling A."/>
        </authorList>
    </citation>
    <scope>NUCLEOTIDE SEQUENCE</scope>
    <source>
        <strain evidence="6">Wild A</strain>
    </source>
</reference>
<protein>
    <recommendedName>
        <fullName evidence="1">DNA-directed DNA polymerase</fullName>
        <ecNumber evidence="1">2.7.7.7</ecNumber>
    </recommendedName>
</protein>
<dbReference type="GO" id="GO:0003677">
    <property type="term" value="F:DNA binding"/>
    <property type="evidence" value="ECO:0007669"/>
    <property type="project" value="InterPro"/>
</dbReference>
<dbReference type="Gene3D" id="3.90.1600.10">
    <property type="entry name" value="Palm domain of DNA polymerase"/>
    <property type="match status" value="1"/>
</dbReference>
<name>A0A9W4WZ86_9GLOM</name>
<keyword evidence="2" id="KW-0808">Transferase</keyword>
<dbReference type="Proteomes" id="UP001153678">
    <property type="component" value="Unassembled WGS sequence"/>
</dbReference>
<accession>A0A9W4WZ86</accession>
<proteinExistence type="predicted"/>
<dbReference type="OrthoDB" id="2438545at2759"/>
<keyword evidence="3" id="KW-0548">Nucleotidyltransferase</keyword>
<evidence type="ECO:0000256" key="3">
    <source>
        <dbReference type="ARBA" id="ARBA00022695"/>
    </source>
</evidence>